<dbReference type="Proteomes" id="UP000010793">
    <property type="component" value="Chromosome"/>
</dbReference>
<name>A0A3B6VIT0_BRAPL</name>
<gene>
    <name evidence="1" type="ORF">BPP43_02600</name>
</gene>
<proteinExistence type="predicted"/>
<dbReference type="EMBL" id="CP002873">
    <property type="protein sequence ID" value="AGA65836.1"/>
    <property type="molecule type" value="Genomic_DNA"/>
</dbReference>
<sequence>MKNILIILFIFSNIVFASSFEFDFSVSSGGTFDFSYNEGYSFKKDLDGFRVGSGLSLSILLSLGRNDEINNNILTSISSMIETGYNYYRRERRGNKDYYTDDGYYVYDYHSIILGYLLRLNFHNKVSLGIGGGIFIPLYSTANQADYSFGLIDNYQYMTEFNQKNIAFMYKLPFMPYVKANVVRYFYFSDRWSFKIGGNLIYNFGMELDTYRLGFYNVYDKYNFSYFDIEIYVGISFGRPNK</sequence>
<protein>
    <recommendedName>
        <fullName evidence="3">Serpentine_recp domain containing protein</fullName>
    </recommendedName>
</protein>
<evidence type="ECO:0000313" key="1">
    <source>
        <dbReference type="EMBL" id="AGA65836.1"/>
    </source>
</evidence>
<dbReference type="KEGG" id="bpip:BPP43_02600"/>
<reference evidence="1 2" key="1">
    <citation type="journal article" date="2013" name="Genome Announc.">
        <title>Complete Genome Sequence of the Porcine Strain Brachyspira pilosicoli P43/6/78(T.).</title>
        <authorList>
            <person name="Lin C."/>
            <person name="den Bakker H.C."/>
            <person name="Suzuki H."/>
            <person name="Lefebure T."/>
            <person name="Ponnala L."/>
            <person name="Sun Q."/>
            <person name="Stanhope M.J."/>
            <person name="Wiedmann M."/>
            <person name="Duhamel G.E."/>
        </authorList>
    </citation>
    <scope>NUCLEOTIDE SEQUENCE [LARGE SCALE GENOMIC DNA]</scope>
    <source>
        <strain evidence="1 2">P43/6/78</strain>
    </source>
</reference>
<accession>A0A3B6VIT0</accession>
<dbReference type="RefSeq" id="WP_015274058.1">
    <property type="nucleotide sequence ID" value="NC_019908.1"/>
</dbReference>
<keyword evidence="2" id="KW-1185">Reference proteome</keyword>
<organism evidence="1 2">
    <name type="scientific">Brachyspira pilosicoli P43/6/78</name>
    <dbReference type="NCBI Taxonomy" id="1042417"/>
    <lineage>
        <taxon>Bacteria</taxon>
        <taxon>Pseudomonadati</taxon>
        <taxon>Spirochaetota</taxon>
        <taxon>Spirochaetia</taxon>
        <taxon>Brachyspirales</taxon>
        <taxon>Brachyspiraceae</taxon>
        <taxon>Brachyspira</taxon>
    </lineage>
</organism>
<dbReference type="AlphaFoldDB" id="A0A3B6VIT0"/>
<evidence type="ECO:0000313" key="2">
    <source>
        <dbReference type="Proteomes" id="UP000010793"/>
    </source>
</evidence>
<evidence type="ECO:0008006" key="3">
    <source>
        <dbReference type="Google" id="ProtNLM"/>
    </source>
</evidence>